<sequence>MQEKVKGRGLHCPNGAWIGGKGKRKRVVIARMGLGLEEKVKGRGLHCPNGAWIGGKGKRKRVALPEWGLDWRKR</sequence>
<gene>
    <name evidence="2" type="ORF">E2K98_21100</name>
    <name evidence="1" type="ORF">RCG21_22455</name>
</gene>
<dbReference type="RefSeq" id="WP_133337652.1">
    <property type="nucleotide sequence ID" value="NZ_JAVGVR010000001.1"/>
</dbReference>
<proteinExistence type="predicted"/>
<organism evidence="2 3">
    <name type="scientific">Bacillus salipaludis</name>
    <dbReference type="NCBI Taxonomy" id="2547811"/>
    <lineage>
        <taxon>Bacteria</taxon>
        <taxon>Bacillati</taxon>
        <taxon>Bacillota</taxon>
        <taxon>Bacilli</taxon>
        <taxon>Bacillales</taxon>
        <taxon>Bacillaceae</taxon>
        <taxon>Bacillus</taxon>
    </lineage>
</organism>
<dbReference type="Proteomes" id="UP001178888">
    <property type="component" value="Unassembled WGS sequence"/>
</dbReference>
<evidence type="ECO:0000313" key="4">
    <source>
        <dbReference type="Proteomes" id="UP001178888"/>
    </source>
</evidence>
<dbReference type="Proteomes" id="UP000295132">
    <property type="component" value="Unassembled WGS sequence"/>
</dbReference>
<dbReference type="AlphaFoldDB" id="A0A4R5VLJ0"/>
<keyword evidence="4" id="KW-1185">Reference proteome</keyword>
<reference evidence="2 3" key="1">
    <citation type="submission" date="2019-03" db="EMBL/GenBank/DDBJ databases">
        <title>Bacillus niacini sp. nov. a Nicotinate-Metabolizing Mesophile Isolated from Soil.</title>
        <authorList>
            <person name="Zhang G."/>
        </authorList>
    </citation>
    <scope>NUCLEOTIDE SEQUENCE [LARGE SCALE GENOMIC DNA]</scope>
    <source>
        <strain evidence="2 3">WN066</strain>
    </source>
</reference>
<evidence type="ECO:0000313" key="2">
    <source>
        <dbReference type="EMBL" id="TDK58716.1"/>
    </source>
</evidence>
<accession>A0A4R5VLJ0</accession>
<name>A0A4R5VLJ0_9BACI</name>
<protein>
    <submittedName>
        <fullName evidence="2">Uncharacterized protein</fullName>
    </submittedName>
</protein>
<dbReference type="EMBL" id="SMYO01000011">
    <property type="protein sequence ID" value="TDK58716.1"/>
    <property type="molecule type" value="Genomic_DNA"/>
</dbReference>
<comment type="caution">
    <text evidence="2">The sequence shown here is derived from an EMBL/GenBank/DDBJ whole genome shotgun (WGS) entry which is preliminary data.</text>
</comment>
<dbReference type="EMBL" id="JAVGVR010000001">
    <property type="protein sequence ID" value="MDQ6599060.1"/>
    <property type="molecule type" value="Genomic_DNA"/>
</dbReference>
<reference evidence="1" key="2">
    <citation type="submission" date="2023-08" db="EMBL/GenBank/DDBJ databases">
        <title>Nitrogen cycling bacteria in agricultural field soils.</title>
        <authorList>
            <person name="Jang J."/>
        </authorList>
    </citation>
    <scope>NUCLEOTIDE SEQUENCE</scope>
    <source>
        <strain evidence="1">PS3-36</strain>
    </source>
</reference>
<evidence type="ECO:0000313" key="3">
    <source>
        <dbReference type="Proteomes" id="UP000295132"/>
    </source>
</evidence>
<evidence type="ECO:0000313" key="1">
    <source>
        <dbReference type="EMBL" id="MDQ6599060.1"/>
    </source>
</evidence>